<protein>
    <recommendedName>
        <fullName evidence="4">Transmembrane protein</fullName>
    </recommendedName>
</protein>
<comment type="caution">
    <text evidence="2">The sequence shown here is derived from an EMBL/GenBank/DDBJ whole genome shotgun (WGS) entry which is preliminary data.</text>
</comment>
<keyword evidence="3" id="KW-1185">Reference proteome</keyword>
<dbReference type="AlphaFoldDB" id="A0A2P5EW23"/>
<proteinExistence type="predicted"/>
<dbReference type="EMBL" id="JXTC01000090">
    <property type="protein sequence ID" value="PON89742.1"/>
    <property type="molecule type" value="Genomic_DNA"/>
</dbReference>
<evidence type="ECO:0000313" key="3">
    <source>
        <dbReference type="Proteomes" id="UP000237000"/>
    </source>
</evidence>
<feature type="transmembrane region" description="Helical" evidence="1">
    <location>
        <begin position="26"/>
        <end position="48"/>
    </location>
</feature>
<evidence type="ECO:0008006" key="4">
    <source>
        <dbReference type="Google" id="ProtNLM"/>
    </source>
</evidence>
<evidence type="ECO:0000313" key="2">
    <source>
        <dbReference type="EMBL" id="PON89742.1"/>
    </source>
</evidence>
<reference evidence="3" key="1">
    <citation type="submission" date="2016-06" db="EMBL/GenBank/DDBJ databases">
        <title>Parallel loss of symbiosis genes in relatives of nitrogen-fixing non-legume Parasponia.</title>
        <authorList>
            <person name="Van Velzen R."/>
            <person name="Holmer R."/>
            <person name="Bu F."/>
            <person name="Rutten L."/>
            <person name="Van Zeijl A."/>
            <person name="Liu W."/>
            <person name="Santuari L."/>
            <person name="Cao Q."/>
            <person name="Sharma T."/>
            <person name="Shen D."/>
            <person name="Roswanjaya Y."/>
            <person name="Wardhani T."/>
            <person name="Kalhor M.S."/>
            <person name="Jansen J."/>
            <person name="Van den Hoogen J."/>
            <person name="Gungor B."/>
            <person name="Hartog M."/>
            <person name="Hontelez J."/>
            <person name="Verver J."/>
            <person name="Yang W.-C."/>
            <person name="Schijlen E."/>
            <person name="Repin R."/>
            <person name="Schilthuizen M."/>
            <person name="Schranz E."/>
            <person name="Heidstra R."/>
            <person name="Miyata K."/>
            <person name="Fedorova E."/>
            <person name="Kohlen W."/>
            <person name="Bisseling T."/>
            <person name="Smit S."/>
            <person name="Geurts R."/>
        </authorList>
    </citation>
    <scope>NUCLEOTIDE SEQUENCE [LARGE SCALE GENOMIC DNA]</scope>
    <source>
        <strain evidence="3">cv. RG33-2</strain>
    </source>
</reference>
<organism evidence="2 3">
    <name type="scientific">Trema orientale</name>
    <name type="common">Charcoal tree</name>
    <name type="synonym">Celtis orientalis</name>
    <dbReference type="NCBI Taxonomy" id="63057"/>
    <lineage>
        <taxon>Eukaryota</taxon>
        <taxon>Viridiplantae</taxon>
        <taxon>Streptophyta</taxon>
        <taxon>Embryophyta</taxon>
        <taxon>Tracheophyta</taxon>
        <taxon>Spermatophyta</taxon>
        <taxon>Magnoliopsida</taxon>
        <taxon>eudicotyledons</taxon>
        <taxon>Gunneridae</taxon>
        <taxon>Pentapetalae</taxon>
        <taxon>rosids</taxon>
        <taxon>fabids</taxon>
        <taxon>Rosales</taxon>
        <taxon>Cannabaceae</taxon>
        <taxon>Trema</taxon>
    </lineage>
</organism>
<dbReference type="InParanoid" id="A0A2P5EW23"/>
<keyword evidence="1" id="KW-1133">Transmembrane helix</keyword>
<sequence>MERAKSTCNKDNNKNVEQMFERDPRIGIFELVHHATWALFIIVTLLFLPQQHQ</sequence>
<name>A0A2P5EW23_TREOI</name>
<keyword evidence="1" id="KW-0812">Transmembrane</keyword>
<dbReference type="Proteomes" id="UP000237000">
    <property type="component" value="Unassembled WGS sequence"/>
</dbReference>
<evidence type="ECO:0000256" key="1">
    <source>
        <dbReference type="SAM" id="Phobius"/>
    </source>
</evidence>
<accession>A0A2P5EW23</accession>
<gene>
    <name evidence="2" type="ORF">TorRG33x02_144220</name>
</gene>
<keyword evidence="1" id="KW-0472">Membrane</keyword>